<reference evidence="3 4" key="1">
    <citation type="journal article" date="2014" name="Int. J. Syst. Evol. Microbiol.">
        <title>Celeribacter indicus sp. nov., a polycyclic aromatic hydrocarbon-degrading bacterium from deep-sea sediment and reclassification of Huaishuia halophila as Celeribacter halophilus comb. nov.</title>
        <authorList>
            <person name="Lai Q."/>
            <person name="Cao J."/>
            <person name="Yuan J."/>
            <person name="Li F."/>
            <person name="Shao Z."/>
        </authorList>
    </citation>
    <scope>NUCLEOTIDE SEQUENCE [LARGE SCALE GENOMIC DNA]</scope>
    <source>
        <strain evidence="3">P73</strain>
    </source>
</reference>
<evidence type="ECO:0000313" key="3">
    <source>
        <dbReference type="EMBL" id="AJE48743.1"/>
    </source>
</evidence>
<dbReference type="PANTHER" id="PTHR43649">
    <property type="entry name" value="ARABINOSE-BINDING PROTEIN-RELATED"/>
    <property type="match status" value="1"/>
</dbReference>
<dbReference type="AlphaFoldDB" id="A0A0B5DZ94"/>
<comment type="similarity">
    <text evidence="2">Belongs to the bacterial solute-binding protein 1 family.</text>
</comment>
<dbReference type="Proteomes" id="UP000031521">
    <property type="component" value="Chromosome"/>
</dbReference>
<dbReference type="InterPro" id="IPR006059">
    <property type="entry name" value="SBP"/>
</dbReference>
<accession>A0A0B5DZ94</accession>
<dbReference type="Gene3D" id="3.40.190.10">
    <property type="entry name" value="Periplasmic binding protein-like II"/>
    <property type="match status" value="2"/>
</dbReference>
<dbReference type="Pfam" id="PF13416">
    <property type="entry name" value="SBP_bac_8"/>
    <property type="match status" value="1"/>
</dbReference>
<dbReference type="GO" id="GO:0042597">
    <property type="term" value="C:periplasmic space"/>
    <property type="evidence" value="ECO:0007669"/>
    <property type="project" value="UniProtKB-SubCell"/>
</dbReference>
<dbReference type="OrthoDB" id="5897001at2"/>
<dbReference type="InterPro" id="IPR050490">
    <property type="entry name" value="Bact_solute-bd_prot1"/>
</dbReference>
<gene>
    <name evidence="3" type="ORF">P73_4028</name>
</gene>
<name>A0A0B5DZ94_9RHOB</name>
<keyword evidence="4" id="KW-1185">Reference proteome</keyword>
<dbReference type="EMBL" id="CP004393">
    <property type="protein sequence ID" value="AJE48743.1"/>
    <property type="molecule type" value="Genomic_DNA"/>
</dbReference>
<dbReference type="SUPFAM" id="SSF53850">
    <property type="entry name" value="Periplasmic binding protein-like II"/>
    <property type="match status" value="1"/>
</dbReference>
<evidence type="ECO:0000313" key="4">
    <source>
        <dbReference type="Proteomes" id="UP000031521"/>
    </source>
</evidence>
<dbReference type="STRING" id="1208324.P73_4028"/>
<proteinExistence type="inferred from homology"/>
<sequence length="415" mass="45295">MTLPTFAPVAAAAQEQELSGSIRFSWYGGTVRNQKIDEMVALFEDRHPGATIEQEPMDWMAYWERLSVQAAGDNMPCLVGMLPFNLPDYASRNLLLDMQPLVDEGMIDLSEISDSLIEASRTRDGALLMLPYGAAPDTITYNATLVEEAGLEVPGDGYTWDDYFDWLASSQEHLPNGVWAADNPTNNPDLLLAYIGSHGYQAFDDEQLGFPRELLIAWFQEWADLAEMGAVIPPDMLSEEPGPHEMSYFAEGRALASNRPANAQPALHSGVAQSGSDARLETLLYPLGPEGVGDFVPVNSLSIAASCKNLPLAAAFADFFLNDPEAAAIFVSDNGAVTNAALLAEQIADPETPEGSRILLEVFEAVNERGSVPQIFPSGFQTRFTEVHRRMIMEVFFGSLTPEEAADAFFAEAEQ</sequence>
<organism evidence="3 4">
    <name type="scientific">Celeribacter indicus</name>
    <dbReference type="NCBI Taxonomy" id="1208324"/>
    <lineage>
        <taxon>Bacteria</taxon>
        <taxon>Pseudomonadati</taxon>
        <taxon>Pseudomonadota</taxon>
        <taxon>Alphaproteobacteria</taxon>
        <taxon>Rhodobacterales</taxon>
        <taxon>Roseobacteraceae</taxon>
        <taxon>Celeribacter</taxon>
    </lineage>
</organism>
<dbReference type="HOGENOM" id="CLU_031285_5_0_5"/>
<dbReference type="PANTHER" id="PTHR43649:SF11">
    <property type="entry name" value="ABC TRANSPORTER SUBSTRATE-BINDING PROTEIN YESO-RELATED"/>
    <property type="match status" value="1"/>
</dbReference>
<evidence type="ECO:0000256" key="2">
    <source>
        <dbReference type="ARBA" id="ARBA00008520"/>
    </source>
</evidence>
<dbReference type="KEGG" id="cid:P73_4028"/>
<evidence type="ECO:0000256" key="1">
    <source>
        <dbReference type="ARBA" id="ARBA00004418"/>
    </source>
</evidence>
<protein>
    <submittedName>
        <fullName evidence="3">Extracellular solute-binding protein family 1 protein</fullName>
    </submittedName>
</protein>
<comment type="subcellular location">
    <subcellularLocation>
        <location evidence="1">Periplasm</location>
    </subcellularLocation>
</comment>
<dbReference type="RefSeq" id="WP_043870988.1">
    <property type="nucleotide sequence ID" value="NZ_CP004393.1"/>
</dbReference>